<dbReference type="Proteomes" id="UP000219452">
    <property type="component" value="Unassembled WGS sequence"/>
</dbReference>
<reference evidence="2" key="1">
    <citation type="submission" date="2017-09" db="EMBL/GenBank/DDBJ databases">
        <authorList>
            <person name="Varghese N."/>
            <person name="Submissions S."/>
        </authorList>
    </citation>
    <scope>NUCLEOTIDE SEQUENCE [LARGE SCALE GENOMIC DNA]</scope>
    <source>
        <strain evidence="2">DSM 29961</strain>
    </source>
</reference>
<dbReference type="EMBL" id="OCNH01000010">
    <property type="protein sequence ID" value="SOD99732.1"/>
    <property type="molecule type" value="Genomic_DNA"/>
</dbReference>
<sequence>MKYILSLLILVFASRGQSQSPLSNQELADFQIRARTRIEELESYISTIADKDLSFDERNQAITNALKLFTRNATIQVSRTSNPSSIKNSDGPVSQPIPIATYFQRLKNLPYSQVKVTNFNAARVDDWVLQKDGSYQATGYYFQNFKAWRRINGRLIPVVNHLDKKKIDVDLRMRDDPEFKEKHWMVLFENISVSATGKAAAQ</sequence>
<keyword evidence="2" id="KW-1185">Reference proteome</keyword>
<dbReference type="RefSeq" id="WP_097132121.1">
    <property type="nucleotide sequence ID" value="NZ_OCNH01000010.1"/>
</dbReference>
<proteinExistence type="predicted"/>
<organism evidence="1 2">
    <name type="scientific">Spirosoma fluviale</name>
    <dbReference type="NCBI Taxonomy" id="1597977"/>
    <lineage>
        <taxon>Bacteria</taxon>
        <taxon>Pseudomonadati</taxon>
        <taxon>Bacteroidota</taxon>
        <taxon>Cytophagia</taxon>
        <taxon>Cytophagales</taxon>
        <taxon>Cytophagaceae</taxon>
        <taxon>Spirosoma</taxon>
    </lineage>
</organism>
<evidence type="ECO:0000313" key="1">
    <source>
        <dbReference type="EMBL" id="SOD99732.1"/>
    </source>
</evidence>
<name>A0A286GW59_9BACT</name>
<accession>A0A286GW59</accession>
<evidence type="ECO:0000313" key="2">
    <source>
        <dbReference type="Proteomes" id="UP000219452"/>
    </source>
</evidence>
<dbReference type="AlphaFoldDB" id="A0A286GW59"/>
<gene>
    <name evidence="1" type="ORF">SAMN06269250_0134</name>
</gene>
<dbReference type="OrthoDB" id="953811at2"/>
<protein>
    <submittedName>
        <fullName evidence="1">Uncharacterized protein</fullName>
    </submittedName>
</protein>